<dbReference type="Pfam" id="PF13414">
    <property type="entry name" value="TPR_11"/>
    <property type="match status" value="1"/>
</dbReference>
<keyword evidence="1" id="KW-0677">Repeat</keyword>
<dbReference type="InterPro" id="IPR050498">
    <property type="entry name" value="Ycf3"/>
</dbReference>
<sequence length="372" mass="40579">MNTRPALIASVIGIVAISMAATAYVGVRALSWLTSSSALGGVGYYGINSVANNYATQGNYPAAIAEYDKMIAMRPNKQDGYMLRAMAEFRAHQFKPAIRDNTTALNLLTTRAGIEEVGFNPNASYQQKLNCVPEAQASLYYNRAVVYDNLNDLPHAIADYTADLAIHPHDADAHQNRAWACLKTKQYDLGISDCAANIARHPKRVVDYSNRGQLYAAKGDTSHAIADFNTAIALKPTDPQYYELLSQVYMKTRQYAKDEANWKMATEVMPQNSLSWGNYGWAQYQAGHLPASIASSQHAVQIDPSATFAKANIALCYAIANQWDQAAPIYRDVIGRHDKSAVTGALGDVRDALKTHPASPSLRKAAALLTDA</sequence>
<accession>A0A402D2L5</accession>
<keyword evidence="2" id="KW-0802">TPR repeat</keyword>
<dbReference type="InterPro" id="IPR011990">
    <property type="entry name" value="TPR-like_helical_dom_sf"/>
</dbReference>
<proteinExistence type="predicted"/>
<dbReference type="RefSeq" id="WP_165864499.1">
    <property type="nucleotide sequence ID" value="NZ_AP025739.1"/>
</dbReference>
<evidence type="ECO:0000313" key="3">
    <source>
        <dbReference type="EMBL" id="BDI29965.1"/>
    </source>
</evidence>
<reference evidence="3 4" key="1">
    <citation type="journal article" date="2019" name="Int. J. Syst. Evol. Microbiol.">
        <title>Capsulimonas corticalis gen. nov., sp. nov., an aerobic capsulated bacterium, of a novel bacterial order, Capsulimonadales ord. nov., of the class Armatimonadia of the phylum Armatimonadetes.</title>
        <authorList>
            <person name="Li J."/>
            <person name="Kudo C."/>
            <person name="Tonouchi A."/>
        </authorList>
    </citation>
    <scope>NUCLEOTIDE SEQUENCE [LARGE SCALE GENOMIC DNA]</scope>
    <source>
        <strain evidence="3 4">AX-7</strain>
    </source>
</reference>
<keyword evidence="4" id="KW-1185">Reference proteome</keyword>
<name>A0A402D2L5_9BACT</name>
<organism evidence="3 4">
    <name type="scientific">Capsulimonas corticalis</name>
    <dbReference type="NCBI Taxonomy" id="2219043"/>
    <lineage>
        <taxon>Bacteria</taxon>
        <taxon>Bacillati</taxon>
        <taxon>Armatimonadota</taxon>
        <taxon>Armatimonadia</taxon>
        <taxon>Capsulimonadales</taxon>
        <taxon>Capsulimonadaceae</taxon>
        <taxon>Capsulimonas</taxon>
    </lineage>
</organism>
<evidence type="ECO:0000256" key="2">
    <source>
        <dbReference type="ARBA" id="ARBA00022803"/>
    </source>
</evidence>
<dbReference type="SUPFAM" id="SSF48452">
    <property type="entry name" value="TPR-like"/>
    <property type="match status" value="2"/>
</dbReference>
<dbReference type="EMBL" id="AP025739">
    <property type="protein sequence ID" value="BDI29965.1"/>
    <property type="molecule type" value="Genomic_DNA"/>
</dbReference>
<dbReference type="AlphaFoldDB" id="A0A402D2L5"/>
<dbReference type="PANTHER" id="PTHR44858">
    <property type="entry name" value="TETRATRICOPEPTIDE REPEAT PROTEIN 6"/>
    <property type="match status" value="1"/>
</dbReference>
<dbReference type="KEGG" id="ccot:CCAX7_20160"/>
<dbReference type="Proteomes" id="UP000287394">
    <property type="component" value="Chromosome"/>
</dbReference>
<evidence type="ECO:0000313" key="4">
    <source>
        <dbReference type="Proteomes" id="UP000287394"/>
    </source>
</evidence>
<dbReference type="Gene3D" id="1.25.40.10">
    <property type="entry name" value="Tetratricopeptide repeat domain"/>
    <property type="match status" value="3"/>
</dbReference>
<dbReference type="SMART" id="SM00028">
    <property type="entry name" value="TPR"/>
    <property type="match status" value="7"/>
</dbReference>
<gene>
    <name evidence="3" type="ORF">CCAX7_20160</name>
</gene>
<protein>
    <submittedName>
        <fullName evidence="3">Uncharacterized protein</fullName>
    </submittedName>
</protein>
<evidence type="ECO:0000256" key="1">
    <source>
        <dbReference type="ARBA" id="ARBA00022737"/>
    </source>
</evidence>
<dbReference type="InterPro" id="IPR019734">
    <property type="entry name" value="TPR_rpt"/>
</dbReference>
<dbReference type="PANTHER" id="PTHR44858:SF1">
    <property type="entry name" value="UDP-N-ACETYLGLUCOSAMINE--PEPTIDE N-ACETYLGLUCOSAMINYLTRANSFERASE SPINDLY-RELATED"/>
    <property type="match status" value="1"/>
</dbReference>
<dbReference type="PROSITE" id="PS50005">
    <property type="entry name" value="TPR"/>
    <property type="match status" value="3"/>
</dbReference>